<dbReference type="EMBL" id="GEZM01081097">
    <property type="protein sequence ID" value="JAV61881.1"/>
    <property type="molecule type" value="Transcribed_RNA"/>
</dbReference>
<reference evidence="1" key="1">
    <citation type="journal article" date="2016" name="Sci. Rep.">
        <title>Molecular characterization of firefly nuptial gifts: a multi-omics approach sheds light on postcopulatory sexual selection.</title>
        <authorList>
            <person name="Al-Wathiqui N."/>
            <person name="Fallon T.R."/>
            <person name="South A."/>
            <person name="Weng J.K."/>
            <person name="Lewis S.M."/>
        </authorList>
    </citation>
    <scope>NUCLEOTIDE SEQUENCE</scope>
</reference>
<evidence type="ECO:0008006" key="2">
    <source>
        <dbReference type="Google" id="ProtNLM"/>
    </source>
</evidence>
<accession>A0A1Y1KR20</accession>
<evidence type="ECO:0000313" key="1">
    <source>
        <dbReference type="EMBL" id="JAV61886.1"/>
    </source>
</evidence>
<proteinExistence type="predicted"/>
<sequence length="292" mass="33096">MAESTAIPMTTNEEIDAVDVGDNTMEIIAYVDSIEGIKYVSKNKALLKFIINNGTGRRIRVLAWEENAKSYENKLSIHQIIHIQRGLFLRVNPNYFRKEENLIPFEISLTKNSKVDFLGKYATEAREMCKVVSTTIKDCASIEGKLSLDAYIKVTFEQETTSHSSYGSGAIMQGIYKLRVRISHFHENPALVEGAHIRLIGEIKKDRYDSIYLQVADNNDITVIDDKVLSKETLRGGIHTPRKRPLQDANDNGEEIVEKSPRMNLNDGAFNTSLSQVQKLQLQNYHISTLIF</sequence>
<name>A0A1Y1KR20_PHOPY</name>
<dbReference type="EMBL" id="GEZM01081094">
    <property type="protein sequence ID" value="JAV61886.1"/>
    <property type="molecule type" value="Transcribed_RNA"/>
</dbReference>
<dbReference type="AlphaFoldDB" id="A0A1Y1KR20"/>
<organism evidence="1">
    <name type="scientific">Photinus pyralis</name>
    <name type="common">Common eastern firefly</name>
    <name type="synonym">Lampyris pyralis</name>
    <dbReference type="NCBI Taxonomy" id="7054"/>
    <lineage>
        <taxon>Eukaryota</taxon>
        <taxon>Metazoa</taxon>
        <taxon>Ecdysozoa</taxon>
        <taxon>Arthropoda</taxon>
        <taxon>Hexapoda</taxon>
        <taxon>Insecta</taxon>
        <taxon>Pterygota</taxon>
        <taxon>Neoptera</taxon>
        <taxon>Endopterygota</taxon>
        <taxon>Coleoptera</taxon>
        <taxon>Polyphaga</taxon>
        <taxon>Elateriformia</taxon>
        <taxon>Elateroidea</taxon>
        <taxon>Lampyridae</taxon>
        <taxon>Lampyrinae</taxon>
        <taxon>Photinus</taxon>
    </lineage>
</organism>
<dbReference type="Gene3D" id="2.40.50.140">
    <property type="entry name" value="Nucleic acid-binding proteins"/>
    <property type="match status" value="1"/>
</dbReference>
<protein>
    <recommendedName>
        <fullName evidence="2">Replication protein A OB domain-containing protein</fullName>
    </recommendedName>
</protein>
<dbReference type="InterPro" id="IPR012340">
    <property type="entry name" value="NA-bd_OB-fold"/>
</dbReference>
<dbReference type="SUPFAM" id="SSF50249">
    <property type="entry name" value="Nucleic acid-binding proteins"/>
    <property type="match status" value="1"/>
</dbReference>